<reference evidence="1 2" key="1">
    <citation type="submission" date="2017-09" db="EMBL/GenBank/DDBJ databases">
        <title>Depth-based differentiation of microbial function through sediment-hosted aquifers and enrichment of novel symbionts in the deep terrestrial subsurface.</title>
        <authorList>
            <person name="Probst A.J."/>
            <person name="Ladd B."/>
            <person name="Jarett J.K."/>
            <person name="Geller-Mcgrath D.E."/>
            <person name="Sieber C.M."/>
            <person name="Emerson J.B."/>
            <person name="Anantharaman K."/>
            <person name="Thomas B.C."/>
            <person name="Malmstrom R."/>
            <person name="Stieglmeier M."/>
            <person name="Klingl A."/>
            <person name="Woyke T."/>
            <person name="Ryan C.M."/>
            <person name="Banfield J.F."/>
        </authorList>
    </citation>
    <scope>NUCLEOTIDE SEQUENCE [LARGE SCALE GENOMIC DNA]</scope>
    <source>
        <strain evidence="1">CG23_combo_of_CG06-09_8_20_14_all_34_8</strain>
    </source>
</reference>
<dbReference type="AlphaFoldDB" id="A0A2H0B5X1"/>
<evidence type="ECO:0000313" key="1">
    <source>
        <dbReference type="EMBL" id="PIP53055.1"/>
    </source>
</evidence>
<proteinExistence type="predicted"/>
<gene>
    <name evidence="1" type="ORF">COX08_03075</name>
</gene>
<dbReference type="Proteomes" id="UP000229459">
    <property type="component" value="Unassembled WGS sequence"/>
</dbReference>
<accession>A0A2H0B5X1</accession>
<protein>
    <submittedName>
        <fullName evidence="1">Uncharacterized protein</fullName>
    </submittedName>
</protein>
<comment type="caution">
    <text evidence="1">The sequence shown here is derived from an EMBL/GenBank/DDBJ whole genome shotgun (WGS) entry which is preliminary data.</text>
</comment>
<sequence>MYTLLKPIQVREQLISKNIRFFTPKLFSKIFNSSQLSTKHFIETQTKSGLLLTRLKKGLYTLKTDPPSEEEIANTLYQPSYISFEYALAYYGLLPEMPYTITSATTKPTRNFTLNSLSFLYRSIKNNIYFGYSLIKQNDKSFSIADPEKAFLDYFYFVFLGKSTTNDRLITSAKSKINPITVKNYLKLFHNSSFTKFIKSIL</sequence>
<organism evidence="1 2">
    <name type="scientific">Candidatus Beckwithbacteria bacterium CG23_combo_of_CG06-09_8_20_14_all_34_8</name>
    <dbReference type="NCBI Taxonomy" id="1974497"/>
    <lineage>
        <taxon>Bacteria</taxon>
        <taxon>Candidatus Beckwithiibacteriota</taxon>
    </lineage>
</organism>
<evidence type="ECO:0000313" key="2">
    <source>
        <dbReference type="Proteomes" id="UP000229459"/>
    </source>
</evidence>
<name>A0A2H0B5X1_9BACT</name>
<dbReference type="EMBL" id="PCSR01000074">
    <property type="protein sequence ID" value="PIP53055.1"/>
    <property type="molecule type" value="Genomic_DNA"/>
</dbReference>